<dbReference type="GO" id="GO:0004622">
    <property type="term" value="F:phosphatidylcholine lysophospholipase activity"/>
    <property type="evidence" value="ECO:0007669"/>
    <property type="project" value="TreeGrafter"/>
</dbReference>
<proteinExistence type="predicted"/>
<dbReference type="PANTHER" id="PTHR30383">
    <property type="entry name" value="THIOESTERASE 1/PROTEASE 1/LYSOPHOSPHOLIPASE L1"/>
    <property type="match status" value="1"/>
</dbReference>
<dbReference type="CDD" id="cd01822">
    <property type="entry name" value="Lysophospholipase_L1_like"/>
    <property type="match status" value="1"/>
</dbReference>
<evidence type="ECO:0000313" key="4">
    <source>
        <dbReference type="Proteomes" id="UP000318801"/>
    </source>
</evidence>
<dbReference type="InterPro" id="IPR013830">
    <property type="entry name" value="SGNH_hydro"/>
</dbReference>
<dbReference type="Pfam" id="PF13472">
    <property type="entry name" value="Lipase_GDSL_2"/>
    <property type="match status" value="1"/>
</dbReference>
<keyword evidence="4" id="KW-1185">Reference proteome</keyword>
<dbReference type="InterPro" id="IPR051532">
    <property type="entry name" value="Ester_Hydrolysis_Enzymes"/>
</dbReference>
<protein>
    <submittedName>
        <fullName evidence="3">Arylesterase</fullName>
    </submittedName>
</protein>
<feature type="domain" description="SGNH hydrolase-type esterase" evidence="2">
    <location>
        <begin position="33"/>
        <end position="193"/>
    </location>
</feature>
<reference evidence="3 4" key="1">
    <citation type="submission" date="2019-06" db="EMBL/GenBank/DDBJ databases">
        <authorList>
            <person name="Li M."/>
        </authorList>
    </citation>
    <scope>NUCLEOTIDE SEQUENCE [LARGE SCALE GENOMIC DNA]</scope>
    <source>
        <strain evidence="3 4">BGMRC2036</strain>
    </source>
</reference>
<dbReference type="GO" id="GO:0006629">
    <property type="term" value="P:lipid metabolic process"/>
    <property type="evidence" value="ECO:0007669"/>
    <property type="project" value="InterPro"/>
</dbReference>
<keyword evidence="1" id="KW-0732">Signal</keyword>
<dbReference type="PANTHER" id="PTHR30383:SF24">
    <property type="entry name" value="THIOESTERASE 1_PROTEASE 1_LYSOPHOSPHOLIPASE L1"/>
    <property type="match status" value="1"/>
</dbReference>
<dbReference type="SUPFAM" id="SSF52266">
    <property type="entry name" value="SGNH hydrolase"/>
    <property type="match status" value="1"/>
</dbReference>
<dbReference type="Proteomes" id="UP000318801">
    <property type="component" value="Unassembled WGS sequence"/>
</dbReference>
<comment type="caution">
    <text evidence="3">The sequence shown here is derived from an EMBL/GenBank/DDBJ whole genome shotgun (WGS) entry which is preliminary data.</text>
</comment>
<evidence type="ECO:0000259" key="2">
    <source>
        <dbReference type="Pfam" id="PF13472"/>
    </source>
</evidence>
<dbReference type="EMBL" id="VHLG01000017">
    <property type="protein sequence ID" value="TPW27522.1"/>
    <property type="molecule type" value="Genomic_DNA"/>
</dbReference>
<evidence type="ECO:0000313" key="3">
    <source>
        <dbReference type="EMBL" id="TPW27522.1"/>
    </source>
</evidence>
<gene>
    <name evidence="3" type="ORF">FJU08_20110</name>
</gene>
<dbReference type="Gene3D" id="3.40.50.1110">
    <property type="entry name" value="SGNH hydrolase"/>
    <property type="match status" value="1"/>
</dbReference>
<accession>A0A506TZL3</accession>
<feature type="chain" id="PRO_5021221475" evidence="1">
    <location>
        <begin position="26"/>
        <end position="213"/>
    </location>
</feature>
<dbReference type="InterPro" id="IPR008265">
    <property type="entry name" value="Lipase_GDSL_AS"/>
</dbReference>
<feature type="signal peptide" evidence="1">
    <location>
        <begin position="1"/>
        <end position="25"/>
    </location>
</feature>
<dbReference type="PROSITE" id="PS01098">
    <property type="entry name" value="LIPASE_GDSL_SER"/>
    <property type="match status" value="1"/>
</dbReference>
<name>A0A506TZL3_9HYPH</name>
<dbReference type="AlphaFoldDB" id="A0A506TZL3"/>
<dbReference type="InterPro" id="IPR036514">
    <property type="entry name" value="SGNH_hydro_sf"/>
</dbReference>
<dbReference type="OrthoDB" id="9786188at2"/>
<dbReference type="RefSeq" id="WP_141150845.1">
    <property type="nucleotide sequence ID" value="NZ_VHLG01000017.1"/>
</dbReference>
<evidence type="ECO:0000256" key="1">
    <source>
        <dbReference type="SAM" id="SignalP"/>
    </source>
</evidence>
<sequence>MQFKPLRLFAVVTAITISFVRPGLAADPLKLVVFGDSLVAGYELAAGEDYPAQLEKALNDAGYDVTVTNAGVSGDTTSGGLARIDWSIPDGTDGILLELGANDALRGIPPEKTKDNLEAMLSRLSERHIPVMLMGMMAPPNMGDAYAAVFNGIYEELATTRGLTLYPFFLDGVTTHADLQLSDGMHPNADGVKVMVEKSLPTVEAFLATIGGQ</sequence>
<organism evidence="3 4">
    <name type="scientific">Martelella alba</name>
    <dbReference type="NCBI Taxonomy" id="2590451"/>
    <lineage>
        <taxon>Bacteria</taxon>
        <taxon>Pseudomonadati</taxon>
        <taxon>Pseudomonadota</taxon>
        <taxon>Alphaproteobacteria</taxon>
        <taxon>Hyphomicrobiales</taxon>
        <taxon>Aurantimonadaceae</taxon>
        <taxon>Martelella</taxon>
    </lineage>
</organism>